<dbReference type="GO" id="GO:0030254">
    <property type="term" value="P:protein secretion by the type III secretion system"/>
    <property type="evidence" value="ECO:0007669"/>
    <property type="project" value="InterPro"/>
</dbReference>
<dbReference type="EMBL" id="CP095353">
    <property type="protein sequence ID" value="XAG71228.1"/>
    <property type="molecule type" value="Genomic_DNA"/>
</dbReference>
<dbReference type="CDD" id="cd17027">
    <property type="entry name" value="T3SC_IA_YscB_AscB-like"/>
    <property type="match status" value="1"/>
</dbReference>
<dbReference type="NCBIfam" id="TIGR02513">
    <property type="entry name" value="type_III_yscB"/>
    <property type="match status" value="1"/>
</dbReference>
<sequence length="142" mass="15958">MQTLLNRLAANLGQGPFVADAQGKYHLRLDGYPLFLTPRSAELLLSTPLVSSRASGAEEAHDPALLKRLLQQVVAWGRHTPHALVLDELGNLQLEARLALEWLDEQLLAERLSQHIALLERLEPQLTEAALAPQWRQMIWHP</sequence>
<proteinExistence type="predicted"/>
<evidence type="ECO:0000313" key="1">
    <source>
        <dbReference type="EMBL" id="XAG71228.1"/>
    </source>
</evidence>
<dbReference type="Pfam" id="PF05932">
    <property type="entry name" value="CesT"/>
    <property type="match status" value="1"/>
</dbReference>
<reference evidence="1" key="1">
    <citation type="submission" date="2022-03" db="EMBL/GenBank/DDBJ databases">
        <title>Sea Food Isolates.</title>
        <authorList>
            <person name="Li c."/>
        </authorList>
    </citation>
    <scope>NUCLEOTIDE SEQUENCE</scope>
    <source>
        <strain evidence="1">19CA06SA08-2</strain>
    </source>
</reference>
<protein>
    <submittedName>
        <fullName evidence="1">YscB family type III secretion system chaperone</fullName>
    </submittedName>
</protein>
<dbReference type="InterPro" id="IPR013353">
    <property type="entry name" value="T3SS_YscB"/>
</dbReference>
<dbReference type="InterPro" id="IPR010261">
    <property type="entry name" value="Tir_chaperone"/>
</dbReference>
<dbReference type="AlphaFoldDB" id="A0AAU6UAT4"/>
<gene>
    <name evidence="1" type="ORF">MRM75_09815</name>
</gene>
<accession>A0AAU6UAT4</accession>
<name>A0AAU6UAT4_UNCXX</name>
<organism evidence="1">
    <name type="scientific">bacterium 19CA06SA08-2</name>
    <dbReference type="NCBI Taxonomy" id="2920658"/>
    <lineage>
        <taxon>Bacteria</taxon>
    </lineage>
</organism>
<dbReference type="Gene3D" id="3.30.1460.10">
    <property type="match status" value="1"/>
</dbReference>
<dbReference type="SUPFAM" id="SSF69635">
    <property type="entry name" value="Type III secretory system chaperone-like"/>
    <property type="match status" value="1"/>
</dbReference>